<gene>
    <name evidence="2" type="ORF">CDAR_472821</name>
</gene>
<evidence type="ECO:0000313" key="3">
    <source>
        <dbReference type="Proteomes" id="UP001054837"/>
    </source>
</evidence>
<name>A0AAV4V9N8_9ARAC</name>
<dbReference type="AlphaFoldDB" id="A0AAV4V9N8"/>
<sequence length="107" mass="12088">MNGLVVFFFGCNFENTKRTNPSYYRITAQNEENQTNSTTSSYRIKPGSAKRHKKETAKLLWNIVCKQHREASGHDSVEGLKVERGTPTGGLLVDNDDVRCRSARPIN</sequence>
<dbReference type="Proteomes" id="UP001054837">
    <property type="component" value="Unassembled WGS sequence"/>
</dbReference>
<feature type="compositionally biased region" description="Polar residues" evidence="1">
    <location>
        <begin position="31"/>
        <end position="42"/>
    </location>
</feature>
<feature type="region of interest" description="Disordered" evidence="1">
    <location>
        <begin position="74"/>
        <end position="96"/>
    </location>
</feature>
<protein>
    <submittedName>
        <fullName evidence="2">Uncharacterized protein</fullName>
    </submittedName>
</protein>
<feature type="region of interest" description="Disordered" evidence="1">
    <location>
        <begin position="31"/>
        <end position="53"/>
    </location>
</feature>
<dbReference type="EMBL" id="BPLQ01012650">
    <property type="protein sequence ID" value="GIY66729.1"/>
    <property type="molecule type" value="Genomic_DNA"/>
</dbReference>
<keyword evidence="3" id="KW-1185">Reference proteome</keyword>
<accession>A0AAV4V9N8</accession>
<evidence type="ECO:0000256" key="1">
    <source>
        <dbReference type="SAM" id="MobiDB-lite"/>
    </source>
</evidence>
<comment type="caution">
    <text evidence="2">The sequence shown here is derived from an EMBL/GenBank/DDBJ whole genome shotgun (WGS) entry which is preliminary data.</text>
</comment>
<evidence type="ECO:0000313" key="2">
    <source>
        <dbReference type="EMBL" id="GIY66729.1"/>
    </source>
</evidence>
<reference evidence="2 3" key="1">
    <citation type="submission" date="2021-06" db="EMBL/GenBank/DDBJ databases">
        <title>Caerostris darwini draft genome.</title>
        <authorList>
            <person name="Kono N."/>
            <person name="Arakawa K."/>
        </authorList>
    </citation>
    <scope>NUCLEOTIDE SEQUENCE [LARGE SCALE GENOMIC DNA]</scope>
</reference>
<organism evidence="2 3">
    <name type="scientific">Caerostris darwini</name>
    <dbReference type="NCBI Taxonomy" id="1538125"/>
    <lineage>
        <taxon>Eukaryota</taxon>
        <taxon>Metazoa</taxon>
        <taxon>Ecdysozoa</taxon>
        <taxon>Arthropoda</taxon>
        <taxon>Chelicerata</taxon>
        <taxon>Arachnida</taxon>
        <taxon>Araneae</taxon>
        <taxon>Araneomorphae</taxon>
        <taxon>Entelegynae</taxon>
        <taxon>Araneoidea</taxon>
        <taxon>Araneidae</taxon>
        <taxon>Caerostris</taxon>
    </lineage>
</organism>
<proteinExistence type="predicted"/>
<feature type="compositionally biased region" description="Basic and acidic residues" evidence="1">
    <location>
        <begin position="74"/>
        <end position="84"/>
    </location>
</feature>